<dbReference type="PANTHER" id="PTHR42928">
    <property type="entry name" value="TRICARBOXYLATE-BINDING PROTEIN"/>
    <property type="match status" value="1"/>
</dbReference>
<evidence type="ECO:0000256" key="1">
    <source>
        <dbReference type="ARBA" id="ARBA00006987"/>
    </source>
</evidence>
<dbReference type="CDD" id="cd07012">
    <property type="entry name" value="PBP2_Bug_TTT"/>
    <property type="match status" value="1"/>
</dbReference>
<proteinExistence type="inferred from homology"/>
<organism evidence="3 4">
    <name type="scientific">Cohaesibacter marisflavi</name>
    <dbReference type="NCBI Taxonomy" id="655353"/>
    <lineage>
        <taxon>Bacteria</taxon>
        <taxon>Pseudomonadati</taxon>
        <taxon>Pseudomonadota</taxon>
        <taxon>Alphaproteobacteria</taxon>
        <taxon>Hyphomicrobiales</taxon>
        <taxon>Cohaesibacteraceae</taxon>
    </lineage>
</organism>
<dbReference type="AlphaFoldDB" id="A0A1I4ZWU8"/>
<dbReference type="PANTHER" id="PTHR42928:SF5">
    <property type="entry name" value="BLR1237 PROTEIN"/>
    <property type="match status" value="1"/>
</dbReference>
<dbReference type="InterPro" id="IPR042100">
    <property type="entry name" value="Bug_dom1"/>
</dbReference>
<name>A0A1I4ZWU8_9HYPH</name>
<feature type="signal peptide" evidence="2">
    <location>
        <begin position="1"/>
        <end position="23"/>
    </location>
</feature>
<keyword evidence="2" id="KW-0732">Signal</keyword>
<keyword evidence="3" id="KW-0675">Receptor</keyword>
<protein>
    <submittedName>
        <fullName evidence="3">Tripartite-type tricarboxylate transporter, receptor component TctC</fullName>
    </submittedName>
</protein>
<evidence type="ECO:0000256" key="2">
    <source>
        <dbReference type="SAM" id="SignalP"/>
    </source>
</evidence>
<dbReference type="PIRSF" id="PIRSF017082">
    <property type="entry name" value="YflP"/>
    <property type="match status" value="1"/>
</dbReference>
<dbReference type="RefSeq" id="WP_210186616.1">
    <property type="nucleotide sequence ID" value="NZ_FOVR01000001.1"/>
</dbReference>
<evidence type="ECO:0000313" key="3">
    <source>
        <dbReference type="EMBL" id="SFN54687.1"/>
    </source>
</evidence>
<dbReference type="Gene3D" id="3.40.190.10">
    <property type="entry name" value="Periplasmic binding protein-like II"/>
    <property type="match status" value="1"/>
</dbReference>
<evidence type="ECO:0000313" key="4">
    <source>
        <dbReference type="Proteomes" id="UP000199236"/>
    </source>
</evidence>
<dbReference type="SUPFAM" id="SSF53850">
    <property type="entry name" value="Periplasmic binding protein-like II"/>
    <property type="match status" value="1"/>
</dbReference>
<reference evidence="3 4" key="1">
    <citation type="submission" date="2016-10" db="EMBL/GenBank/DDBJ databases">
        <authorList>
            <person name="de Groot N.N."/>
        </authorList>
    </citation>
    <scope>NUCLEOTIDE SEQUENCE [LARGE SCALE GENOMIC DNA]</scope>
    <source>
        <strain evidence="3 4">CGMCC 1.9157</strain>
    </source>
</reference>
<dbReference type="InterPro" id="IPR005064">
    <property type="entry name" value="BUG"/>
</dbReference>
<dbReference type="STRING" id="655353.SAMN04488056_101253"/>
<dbReference type="Gene3D" id="3.40.190.150">
    <property type="entry name" value="Bordetella uptake gene, domain 1"/>
    <property type="match status" value="1"/>
</dbReference>
<dbReference type="EMBL" id="FOVR01000001">
    <property type="protein sequence ID" value="SFN54687.1"/>
    <property type="molecule type" value="Genomic_DNA"/>
</dbReference>
<keyword evidence="4" id="KW-1185">Reference proteome</keyword>
<comment type="similarity">
    <text evidence="1">Belongs to the UPF0065 (bug) family.</text>
</comment>
<accession>A0A1I4ZWU8</accession>
<gene>
    <name evidence="3" type="ORF">SAMN04488056_101253</name>
</gene>
<dbReference type="Proteomes" id="UP000199236">
    <property type="component" value="Unassembled WGS sequence"/>
</dbReference>
<sequence length="322" mass="33390">MICSRNYLLALTVAPFMVSAGWAADFPTRPVTIIVPAAAGGGGDTTTRILARSIEQEMGWTVSIINQGQGGGVVGLTSMVNAEPDGYTVGLLFPYAGYKYTGQADFAGADFSPIANFNGDSSSLVTSASSPFETLAGALDAIKAEPSKYKIHCSGGCGSVWDVPVAGMMMDYGIEVEKITWIPGQGAATGLQELASGGVDFQTVSLPEASGLISAGLVRPLGVLSPEPVPGFEDVPLAGEVMGHPVDGGTWRALGGPAGVSDDIIKAWEDAAQKAVQSDSFKNAMKTANFGVKWMPTEDLAVLMKSHEEDTARVMAALGYSK</sequence>
<feature type="chain" id="PRO_5011768044" evidence="2">
    <location>
        <begin position="24"/>
        <end position="322"/>
    </location>
</feature>
<dbReference type="Pfam" id="PF03401">
    <property type="entry name" value="TctC"/>
    <property type="match status" value="1"/>
</dbReference>